<organism evidence="2 3">
    <name type="scientific">Moraxella pluranimalium</name>
    <dbReference type="NCBI Taxonomy" id="470453"/>
    <lineage>
        <taxon>Bacteria</taxon>
        <taxon>Pseudomonadati</taxon>
        <taxon>Pseudomonadota</taxon>
        <taxon>Gammaproteobacteria</taxon>
        <taxon>Moraxellales</taxon>
        <taxon>Moraxellaceae</taxon>
        <taxon>Moraxella</taxon>
    </lineage>
</organism>
<keyword evidence="3" id="KW-1185">Reference proteome</keyword>
<name>A0A1T0CME5_9GAMM</name>
<dbReference type="RefSeq" id="WP_078254199.1">
    <property type="nucleotide sequence ID" value="NZ_MUYU01000015.1"/>
</dbReference>
<proteinExistence type="predicted"/>
<accession>A0A1T0CME5</accession>
<evidence type="ECO:0000259" key="1">
    <source>
        <dbReference type="Pfam" id="PF22480"/>
    </source>
</evidence>
<comment type="caution">
    <text evidence="2">The sequence shown here is derived from an EMBL/GenBank/DDBJ whole genome shotgun (WGS) entry which is preliminary data.</text>
</comment>
<reference evidence="2 3" key="1">
    <citation type="submission" date="2017-02" db="EMBL/GenBank/DDBJ databases">
        <title>Draft genome sequence of Moraxella pluranimalium CCUG 54913T type strain.</title>
        <authorList>
            <person name="Salva-Serra F."/>
            <person name="Engstrom-Jakobsson H."/>
            <person name="Thorell K."/>
            <person name="Jaen-Luchoro D."/>
            <person name="Gonzales-Siles L."/>
            <person name="Karlsson R."/>
            <person name="Yazdan S."/>
            <person name="Boulund F."/>
            <person name="Johnning A."/>
            <person name="Engstrand L."/>
            <person name="Kristiansson E."/>
            <person name="Moore E."/>
        </authorList>
    </citation>
    <scope>NUCLEOTIDE SEQUENCE [LARGE SCALE GENOMIC DNA]</scope>
    <source>
        <strain evidence="2 3">CCUG 54913</strain>
    </source>
</reference>
<dbReference type="AlphaFoldDB" id="A0A1T0CME5"/>
<sequence>MKQSLSPPRLLSECELRLIKYLLGMCQLPFKLDLSISQTFVVELLDDGGMGSMQFLRECRHKRLYGKPLIEVTTFDTDGRKVFLELSVDEDGYLYELDSFTTDFKALKAPLGTTFIFEDIFIYE</sequence>
<protein>
    <recommendedName>
        <fullName evidence="1">DUF6984 domain-containing protein</fullName>
    </recommendedName>
</protein>
<dbReference type="Proteomes" id="UP000189800">
    <property type="component" value="Unassembled WGS sequence"/>
</dbReference>
<dbReference type="InterPro" id="IPR054253">
    <property type="entry name" value="DUF6984"/>
</dbReference>
<dbReference type="OrthoDB" id="1050330at2"/>
<dbReference type="EMBL" id="MUYU01000015">
    <property type="protein sequence ID" value="OOS23520.1"/>
    <property type="molecule type" value="Genomic_DNA"/>
</dbReference>
<evidence type="ECO:0000313" key="2">
    <source>
        <dbReference type="EMBL" id="OOS23520.1"/>
    </source>
</evidence>
<gene>
    <name evidence="2" type="ORF">B0680_06020</name>
</gene>
<feature type="domain" description="DUF6984" evidence="1">
    <location>
        <begin position="9"/>
        <end position="108"/>
    </location>
</feature>
<evidence type="ECO:0000313" key="3">
    <source>
        <dbReference type="Proteomes" id="UP000189800"/>
    </source>
</evidence>
<dbReference type="Pfam" id="PF22480">
    <property type="entry name" value="DUF6984"/>
    <property type="match status" value="1"/>
</dbReference>